<proteinExistence type="predicted"/>
<accession>A0A1R3GRK3</accession>
<organism evidence="1 2">
    <name type="scientific">Corchorus capsularis</name>
    <name type="common">Jute</name>
    <dbReference type="NCBI Taxonomy" id="210143"/>
    <lineage>
        <taxon>Eukaryota</taxon>
        <taxon>Viridiplantae</taxon>
        <taxon>Streptophyta</taxon>
        <taxon>Embryophyta</taxon>
        <taxon>Tracheophyta</taxon>
        <taxon>Spermatophyta</taxon>
        <taxon>Magnoliopsida</taxon>
        <taxon>eudicotyledons</taxon>
        <taxon>Gunneridae</taxon>
        <taxon>Pentapetalae</taxon>
        <taxon>rosids</taxon>
        <taxon>malvids</taxon>
        <taxon>Malvales</taxon>
        <taxon>Malvaceae</taxon>
        <taxon>Grewioideae</taxon>
        <taxon>Apeibeae</taxon>
        <taxon>Corchorus</taxon>
    </lineage>
</organism>
<sequence length="19" mass="2294">MAERMDVRVARYFCSSQPF</sequence>
<keyword evidence="2" id="KW-1185">Reference proteome</keyword>
<gene>
    <name evidence="1" type="ORF">CCACVL1_23903</name>
</gene>
<evidence type="ECO:0000313" key="1">
    <source>
        <dbReference type="EMBL" id="OMO60745.1"/>
    </source>
</evidence>
<comment type="caution">
    <text evidence="1">The sequence shown here is derived from an EMBL/GenBank/DDBJ whole genome shotgun (WGS) entry which is preliminary data.</text>
</comment>
<name>A0A1R3GRK3_COCAP</name>
<dbReference type="Proteomes" id="UP000188268">
    <property type="component" value="Unassembled WGS sequence"/>
</dbReference>
<dbReference type="Gramene" id="OMO60745">
    <property type="protein sequence ID" value="OMO60745"/>
    <property type="gene ID" value="CCACVL1_23903"/>
</dbReference>
<evidence type="ECO:0000313" key="2">
    <source>
        <dbReference type="Proteomes" id="UP000188268"/>
    </source>
</evidence>
<dbReference type="EMBL" id="AWWV01013651">
    <property type="protein sequence ID" value="OMO60745.1"/>
    <property type="molecule type" value="Genomic_DNA"/>
</dbReference>
<reference evidence="1 2" key="1">
    <citation type="submission" date="2013-09" db="EMBL/GenBank/DDBJ databases">
        <title>Corchorus capsularis genome sequencing.</title>
        <authorList>
            <person name="Alam M."/>
            <person name="Haque M.S."/>
            <person name="Islam M.S."/>
            <person name="Emdad E.M."/>
            <person name="Islam M.M."/>
            <person name="Ahmed B."/>
            <person name="Halim A."/>
            <person name="Hossen Q.M.M."/>
            <person name="Hossain M.Z."/>
            <person name="Ahmed R."/>
            <person name="Khan M.M."/>
            <person name="Islam R."/>
            <person name="Rashid M.M."/>
            <person name="Khan S.A."/>
            <person name="Rahman M.S."/>
            <person name="Alam M."/>
        </authorList>
    </citation>
    <scope>NUCLEOTIDE SEQUENCE [LARGE SCALE GENOMIC DNA]</scope>
    <source>
        <strain evidence="2">cv. CVL-1</strain>
        <tissue evidence="1">Whole seedling</tissue>
    </source>
</reference>
<protein>
    <submittedName>
        <fullName evidence="1">Uncharacterized protein</fullName>
    </submittedName>
</protein>
<dbReference type="AlphaFoldDB" id="A0A1R3GRK3"/>